<evidence type="ECO:0000256" key="1">
    <source>
        <dbReference type="ARBA" id="ARBA00034120"/>
    </source>
</evidence>
<dbReference type="Proteomes" id="UP000253606">
    <property type="component" value="Chromosome"/>
</dbReference>
<evidence type="ECO:0000256" key="2">
    <source>
        <dbReference type="SAM" id="MobiDB-lite"/>
    </source>
</evidence>
<dbReference type="PROSITE" id="PS50878">
    <property type="entry name" value="RT_POL"/>
    <property type="match status" value="1"/>
</dbReference>
<dbReference type="InterPro" id="IPR000477">
    <property type="entry name" value="RT_dom"/>
</dbReference>
<keyword evidence="4" id="KW-0548">Nucleotidyltransferase</keyword>
<dbReference type="PANTHER" id="PTHR34047">
    <property type="entry name" value="NUCLEAR INTRON MATURASE 1, MITOCHONDRIAL-RELATED"/>
    <property type="match status" value="1"/>
</dbReference>
<protein>
    <submittedName>
        <fullName evidence="4">Retron-type RNA-directed DNA polymerase</fullName>
    </submittedName>
</protein>
<reference evidence="4 5" key="1">
    <citation type="journal article" date="2018" name="Front. Microbiol.">
        <title>Hydrolytic Capabilities as a Key to Environmental Success: Chitinolytic and Cellulolytic Acidobacteria From Acidic Sub-arctic Soils and Boreal Peatlands.</title>
        <authorList>
            <person name="Belova S.E."/>
            <person name="Ravin N.V."/>
            <person name="Pankratov T.A."/>
            <person name="Rakitin A.L."/>
            <person name="Ivanova A.A."/>
            <person name="Beletsky A.V."/>
            <person name="Mardanov A.V."/>
            <person name="Sinninghe Damste J.S."/>
            <person name="Dedysh S.N."/>
        </authorList>
    </citation>
    <scope>NUCLEOTIDE SEQUENCE [LARGE SCALE GENOMIC DNA]</scope>
    <source>
        <strain evidence="4 5">SBC82</strain>
    </source>
</reference>
<dbReference type="Pfam" id="PF00078">
    <property type="entry name" value="RVT_1"/>
    <property type="match status" value="1"/>
</dbReference>
<dbReference type="CDD" id="cd01646">
    <property type="entry name" value="RT_Bac_retron_I"/>
    <property type="match status" value="1"/>
</dbReference>
<feature type="compositionally biased region" description="Basic and acidic residues" evidence="2">
    <location>
        <begin position="656"/>
        <end position="669"/>
    </location>
</feature>
<evidence type="ECO:0000259" key="3">
    <source>
        <dbReference type="PROSITE" id="PS50878"/>
    </source>
</evidence>
<sequence length="703" mass="78633">MNKASLISIRNLDLAWARITTATNMQHKRMFRHLYQAYEPGRKPNLGLLHEKLHGAWKPTSPIRLYMPKASKLLRPLSLLSLDDQIVLQAIANEVAEQMAARRAAVERNVVFSNCLNPDPRSIFFLQDWRRTYGGFSTRLGRHLMAGNHWIAHFDLAAFYETISHRALQSIVAPSGGSSEVWKLIRDWLCVWTSGAGGIPVDHGIPQGPVASDFLAEVFLLPLDEAMVKAGIPYIRYVDDIRVLARTEEQVRKAAIILEMECRRWSLIPQSSKFSVMYAATLADALGTLPSIAESTGKTDDEAELDDDSAVAVFNDAVGGRPLRVKDKSRLRFVLYRAGASRKILATTLKLLPSHPEHIDAFAAYFQNYSRSRPIMTKVQAMLTQGVLYDYVEGELWLLAARLGKPSDLTALLPIARRRARTGHLSFPIQRALLAFFLTCRNAGVVPATRVLNKLRTSTAYVQSLVIPHLADDDYERGGVVADLIEQHAPAAGMVLAEELVQRDISTQNLRLRVNRIPPETKNVFKGLGLIGATRNTRFDQIGDVIRTRFGLRYWRGWKPLLDANFQHALNLLLNADSKFYSDRSGWLASQNSFNDAVFRAFQKYLADNNLAGAMPLVDGSGQKLRTFGQLLDANAAFAREFIAIATALRAANDRRNRIPDSHPFETKGGKQTKHLQSRERDALKAQLATAYNGIMDFLDAQP</sequence>
<keyword evidence="5" id="KW-1185">Reference proteome</keyword>
<proteinExistence type="inferred from homology"/>
<organism evidence="4 5">
    <name type="scientific">Acidisarcina polymorpha</name>
    <dbReference type="NCBI Taxonomy" id="2211140"/>
    <lineage>
        <taxon>Bacteria</taxon>
        <taxon>Pseudomonadati</taxon>
        <taxon>Acidobacteriota</taxon>
        <taxon>Terriglobia</taxon>
        <taxon>Terriglobales</taxon>
        <taxon>Acidobacteriaceae</taxon>
        <taxon>Acidisarcina</taxon>
    </lineage>
</organism>
<comment type="similarity">
    <text evidence="1">Belongs to the bacterial reverse transcriptase family.</text>
</comment>
<dbReference type="KEGG" id="abas:ACPOL_0551"/>
<feature type="domain" description="Reverse transcriptase" evidence="3">
    <location>
        <begin position="47"/>
        <end position="290"/>
    </location>
</feature>
<dbReference type="EMBL" id="CP030840">
    <property type="protein sequence ID" value="AXC09926.1"/>
    <property type="molecule type" value="Genomic_DNA"/>
</dbReference>
<keyword evidence="4" id="KW-0695">RNA-directed DNA polymerase</keyword>
<dbReference type="InterPro" id="IPR043502">
    <property type="entry name" value="DNA/RNA_pol_sf"/>
</dbReference>
<dbReference type="PANTHER" id="PTHR34047:SF8">
    <property type="entry name" value="PROTEIN YKFC"/>
    <property type="match status" value="1"/>
</dbReference>
<dbReference type="InterPro" id="IPR051083">
    <property type="entry name" value="GrpII_Intron_Splice-Mob/Def"/>
</dbReference>
<feature type="region of interest" description="Disordered" evidence="2">
    <location>
        <begin position="656"/>
        <end position="680"/>
    </location>
</feature>
<name>A0A2Z5FTW1_9BACT</name>
<evidence type="ECO:0000313" key="5">
    <source>
        <dbReference type="Proteomes" id="UP000253606"/>
    </source>
</evidence>
<dbReference type="OrthoDB" id="9793236at2"/>
<dbReference type="SUPFAM" id="SSF56672">
    <property type="entry name" value="DNA/RNA polymerases"/>
    <property type="match status" value="1"/>
</dbReference>
<dbReference type="RefSeq" id="WP_114205658.1">
    <property type="nucleotide sequence ID" value="NZ_CP030840.1"/>
</dbReference>
<accession>A0A2Z5FTW1</accession>
<gene>
    <name evidence="4" type="ORF">ACPOL_0551</name>
</gene>
<dbReference type="GO" id="GO:0003964">
    <property type="term" value="F:RNA-directed DNA polymerase activity"/>
    <property type="evidence" value="ECO:0007669"/>
    <property type="project" value="UniProtKB-KW"/>
</dbReference>
<evidence type="ECO:0000313" key="4">
    <source>
        <dbReference type="EMBL" id="AXC09926.1"/>
    </source>
</evidence>
<keyword evidence="4" id="KW-0808">Transferase</keyword>
<dbReference type="AlphaFoldDB" id="A0A2Z5FTW1"/>